<dbReference type="Pfam" id="PF02127">
    <property type="entry name" value="Peptidase_M18"/>
    <property type="match status" value="1"/>
</dbReference>
<dbReference type="GO" id="GO:0006508">
    <property type="term" value="P:proteolysis"/>
    <property type="evidence" value="ECO:0007669"/>
    <property type="project" value="UniProtKB-KW"/>
</dbReference>
<dbReference type="RefSeq" id="XP_067760997.1">
    <property type="nucleotide sequence ID" value="XM_067911975.1"/>
</dbReference>
<dbReference type="PANTHER" id="PTHR28570">
    <property type="entry name" value="ASPARTYL AMINOPEPTIDASE"/>
    <property type="match status" value="1"/>
</dbReference>
<dbReference type="Proteomes" id="UP000018208">
    <property type="component" value="Unassembled WGS sequence"/>
</dbReference>
<dbReference type="SUPFAM" id="SSF101821">
    <property type="entry name" value="Aminopeptidase/glucanase lid domain"/>
    <property type="match status" value="1"/>
</dbReference>
<protein>
    <submittedName>
        <fullName evidence="10">Aminopeptidase I</fullName>
    </submittedName>
</protein>
<dbReference type="AlphaFoldDB" id="A0A9P8LKW6"/>
<name>A0A9P8LKW6_9EUKA</name>
<dbReference type="Gene3D" id="2.30.250.10">
    <property type="entry name" value="Aminopeptidase i, Domain 2"/>
    <property type="match status" value="1"/>
</dbReference>
<keyword evidence="8 9" id="KW-0482">Metalloprotease</keyword>
<keyword evidence="3 9" id="KW-0031">Aminopeptidase</keyword>
<evidence type="ECO:0000256" key="9">
    <source>
        <dbReference type="RuleBase" id="RU004386"/>
    </source>
</evidence>
<evidence type="ECO:0000256" key="8">
    <source>
        <dbReference type="ARBA" id="ARBA00023049"/>
    </source>
</evidence>
<proteinExistence type="inferred from homology"/>
<keyword evidence="5 9" id="KW-0479">Metal-binding</keyword>
<evidence type="ECO:0000256" key="7">
    <source>
        <dbReference type="ARBA" id="ARBA00022833"/>
    </source>
</evidence>
<comment type="cofactor">
    <cofactor evidence="1">
        <name>Zn(2+)</name>
        <dbReference type="ChEBI" id="CHEBI:29105"/>
    </cofactor>
</comment>
<keyword evidence="7 9" id="KW-0862">Zinc</keyword>
<evidence type="ECO:0000256" key="1">
    <source>
        <dbReference type="ARBA" id="ARBA00001947"/>
    </source>
</evidence>
<sequence length="454" mass="49346">MSLFGKLTPEQTLKMRSLADEYLGFLSKYHADRERVQWAQALLLSKGFVHRELGDEAGLRPGDRFFYVNHHKSLIAGVCGTATADSGFTFVGAHGDYPHLDLKPNFVNAMKDQGVVTLKCHYFGGVKKYQQATTPMMLKGFVQRPDGLHSFTVGDKPSDPVFTIPDLLIHLSSEQAERKMRDVVKGEELNTLAMSAPADDTVEMTPAFLALLERETGVTAAEVPFCEFQLFPAFPARFVGLDRSMIGGPGQDDGICVFTEMHALVDLQDTPAATAVACIYGYEETGSSGCTGAQSGSLVYTLKDVMYALGLAERQHARAFYRSLLVSADVTALFDPNFPAVHDKLNAAVMNRGIGLSRYTGSGGKNGSSEAPTELLHAIRTCVGDDFLYQFANLGRIDIGGGGTIAKFIGERMNAPVVDMGPGLLNMHSPFEVCGVADLWSAYEVYGRIFANHK</sequence>
<dbReference type="EMBL" id="AUWU02000008">
    <property type="protein sequence ID" value="KAH0570224.1"/>
    <property type="molecule type" value="Genomic_DNA"/>
</dbReference>
<reference evidence="10 11" key="1">
    <citation type="journal article" date="2014" name="PLoS Genet.">
        <title>The Genome of Spironucleus salmonicida Highlights a Fish Pathogen Adapted to Fluctuating Environments.</title>
        <authorList>
            <person name="Xu F."/>
            <person name="Jerlstrom-Hultqvist J."/>
            <person name="Einarsson E."/>
            <person name="Astvaldsson A."/>
            <person name="Svard S.G."/>
            <person name="Andersson J.O."/>
        </authorList>
    </citation>
    <scope>NUCLEOTIDE SEQUENCE [LARGE SCALE GENOMIC DNA]</scope>
    <source>
        <strain evidence="10 11">ATCC 50377</strain>
    </source>
</reference>
<evidence type="ECO:0000256" key="5">
    <source>
        <dbReference type="ARBA" id="ARBA00022723"/>
    </source>
</evidence>
<dbReference type="SUPFAM" id="SSF53187">
    <property type="entry name" value="Zn-dependent exopeptidases"/>
    <property type="match status" value="1"/>
</dbReference>
<dbReference type="OrthoDB" id="9880441at2759"/>
<organism evidence="10 11">
    <name type="scientific">Spironucleus salmonicida</name>
    <dbReference type="NCBI Taxonomy" id="348837"/>
    <lineage>
        <taxon>Eukaryota</taxon>
        <taxon>Metamonada</taxon>
        <taxon>Diplomonadida</taxon>
        <taxon>Hexamitidae</taxon>
        <taxon>Hexamitinae</taxon>
        <taxon>Spironucleus</taxon>
    </lineage>
</organism>
<dbReference type="GeneID" id="94302222"/>
<evidence type="ECO:0000313" key="10">
    <source>
        <dbReference type="EMBL" id="KAH0570224.1"/>
    </source>
</evidence>
<dbReference type="GO" id="GO:0008237">
    <property type="term" value="F:metallopeptidase activity"/>
    <property type="evidence" value="ECO:0007669"/>
    <property type="project" value="UniProtKB-KW"/>
</dbReference>
<comment type="caution">
    <text evidence="10">The sequence shown here is derived from an EMBL/GenBank/DDBJ whole genome shotgun (WGS) entry which is preliminary data.</text>
</comment>
<evidence type="ECO:0000256" key="2">
    <source>
        <dbReference type="ARBA" id="ARBA00008290"/>
    </source>
</evidence>
<evidence type="ECO:0000256" key="3">
    <source>
        <dbReference type="ARBA" id="ARBA00022438"/>
    </source>
</evidence>
<dbReference type="GO" id="GO:0004177">
    <property type="term" value="F:aminopeptidase activity"/>
    <property type="evidence" value="ECO:0007669"/>
    <property type="project" value="UniProtKB-KW"/>
</dbReference>
<evidence type="ECO:0000256" key="4">
    <source>
        <dbReference type="ARBA" id="ARBA00022670"/>
    </source>
</evidence>
<evidence type="ECO:0000256" key="6">
    <source>
        <dbReference type="ARBA" id="ARBA00022801"/>
    </source>
</evidence>
<gene>
    <name evidence="10" type="ORF">SS50377_28199</name>
</gene>
<evidence type="ECO:0000313" key="11">
    <source>
        <dbReference type="Proteomes" id="UP000018208"/>
    </source>
</evidence>
<dbReference type="PRINTS" id="PR00932">
    <property type="entry name" value="AMINO1PTASE"/>
</dbReference>
<dbReference type="InterPro" id="IPR023358">
    <property type="entry name" value="Peptidase_M18_dom2"/>
</dbReference>
<keyword evidence="6 9" id="KW-0378">Hydrolase</keyword>
<keyword evidence="4 9" id="KW-0645">Protease</keyword>
<dbReference type="InterPro" id="IPR001948">
    <property type="entry name" value="Peptidase_M18"/>
</dbReference>
<dbReference type="PANTHER" id="PTHR28570:SF2">
    <property type="entry name" value="M18 FAMILY AMINOPEPTIDASE 1-RELATED"/>
    <property type="match status" value="1"/>
</dbReference>
<dbReference type="Gene3D" id="3.40.630.10">
    <property type="entry name" value="Zn peptidases"/>
    <property type="match status" value="1"/>
</dbReference>
<dbReference type="KEGG" id="ssao:94302222"/>
<keyword evidence="11" id="KW-1185">Reference proteome</keyword>
<dbReference type="GO" id="GO:0005737">
    <property type="term" value="C:cytoplasm"/>
    <property type="evidence" value="ECO:0007669"/>
    <property type="project" value="UniProtKB-ARBA"/>
</dbReference>
<comment type="similarity">
    <text evidence="2 9">Belongs to the peptidase M18 family.</text>
</comment>
<accession>A0A9P8LKW6</accession>
<dbReference type="GO" id="GO:0008270">
    <property type="term" value="F:zinc ion binding"/>
    <property type="evidence" value="ECO:0007669"/>
    <property type="project" value="InterPro"/>
</dbReference>